<dbReference type="RefSeq" id="WP_092609182.1">
    <property type="nucleotide sequence ID" value="NZ_FNHU01000005.1"/>
</dbReference>
<feature type="compositionally biased region" description="Low complexity" evidence="1">
    <location>
        <begin position="82"/>
        <end position="92"/>
    </location>
</feature>
<protein>
    <submittedName>
        <fullName evidence="3">Inner membrane protein</fullName>
    </submittedName>
</protein>
<reference evidence="3 4" key="1">
    <citation type="submission" date="2016-10" db="EMBL/GenBank/DDBJ databases">
        <authorList>
            <person name="de Groot N.N."/>
        </authorList>
    </citation>
    <scope>NUCLEOTIDE SEQUENCE [LARGE SCALE GENOMIC DNA]</scope>
    <source>
        <strain evidence="3 4">KPR-7B</strain>
    </source>
</reference>
<feature type="transmembrane region" description="Helical" evidence="2">
    <location>
        <begin position="46"/>
        <end position="69"/>
    </location>
</feature>
<sequence>MDTRTFLEIVGWIGSGLVVISLVVANQRTFRSLNLTGSLIATAYNMILGVWPAVGMNATIALIDLYWLLRIRRRPLRRIPGAGIAAEPGAPRRTLDDSLSLD</sequence>
<feature type="transmembrane region" description="Helical" evidence="2">
    <location>
        <begin position="7"/>
        <end position="26"/>
    </location>
</feature>
<proteinExistence type="predicted"/>
<dbReference type="OrthoDB" id="677174at2"/>
<evidence type="ECO:0000256" key="1">
    <source>
        <dbReference type="SAM" id="MobiDB-lite"/>
    </source>
</evidence>
<feature type="region of interest" description="Disordered" evidence="1">
    <location>
        <begin position="82"/>
        <end position="102"/>
    </location>
</feature>
<keyword evidence="2" id="KW-0472">Membrane</keyword>
<dbReference type="EMBL" id="FNHU01000005">
    <property type="protein sequence ID" value="SDM64630.1"/>
    <property type="molecule type" value="Genomic_DNA"/>
</dbReference>
<evidence type="ECO:0000313" key="4">
    <source>
        <dbReference type="Proteomes" id="UP000199671"/>
    </source>
</evidence>
<keyword evidence="2" id="KW-0812">Transmembrane</keyword>
<accession>A0A1G9UXN8</accession>
<evidence type="ECO:0000313" key="3">
    <source>
        <dbReference type="EMBL" id="SDM64630.1"/>
    </source>
</evidence>
<dbReference type="AlphaFoldDB" id="A0A1G9UXN8"/>
<evidence type="ECO:0000256" key="2">
    <source>
        <dbReference type="SAM" id="Phobius"/>
    </source>
</evidence>
<name>A0A1G9UXN8_9ACTO</name>
<keyword evidence="2" id="KW-1133">Transmembrane helix</keyword>
<gene>
    <name evidence="3" type="ORF">SAMN04487766_1055</name>
</gene>
<dbReference type="Proteomes" id="UP000199671">
    <property type="component" value="Unassembled WGS sequence"/>
</dbReference>
<organism evidence="3 4">
    <name type="scientific">Actinomyces ruminicola</name>
    <dbReference type="NCBI Taxonomy" id="332524"/>
    <lineage>
        <taxon>Bacteria</taxon>
        <taxon>Bacillati</taxon>
        <taxon>Actinomycetota</taxon>
        <taxon>Actinomycetes</taxon>
        <taxon>Actinomycetales</taxon>
        <taxon>Actinomycetaceae</taxon>
        <taxon>Actinomyces</taxon>
    </lineage>
</organism>